<dbReference type="PANTHER" id="PTHR41287">
    <property type="match status" value="1"/>
</dbReference>
<dbReference type="Pfam" id="PF20441">
    <property type="entry name" value="TerL_nuclease"/>
    <property type="match status" value="1"/>
</dbReference>
<dbReference type="Proteomes" id="UP000216122">
    <property type="component" value="Unassembled WGS sequence"/>
</dbReference>
<feature type="domain" description="Terminase large subunit-like endonuclease" evidence="2">
    <location>
        <begin position="303"/>
        <end position="572"/>
    </location>
</feature>
<proteinExistence type="predicted"/>
<evidence type="ECO:0000259" key="2">
    <source>
        <dbReference type="Pfam" id="PF20441"/>
    </source>
</evidence>
<dbReference type="InterPro" id="IPR046462">
    <property type="entry name" value="TerL_nuclease"/>
</dbReference>
<organism evidence="3 4">
    <name type="scientific">Limosilactobacillus reuteri</name>
    <name type="common">Lactobacillus reuteri</name>
    <dbReference type="NCBI Taxonomy" id="1598"/>
    <lineage>
        <taxon>Bacteria</taxon>
        <taxon>Bacillati</taxon>
        <taxon>Bacillota</taxon>
        <taxon>Bacilli</taxon>
        <taxon>Lactobacillales</taxon>
        <taxon>Lactobacillaceae</taxon>
        <taxon>Limosilactobacillus</taxon>
    </lineage>
</organism>
<dbReference type="Gene3D" id="3.40.50.300">
    <property type="entry name" value="P-loop containing nucleotide triphosphate hydrolases"/>
    <property type="match status" value="1"/>
</dbReference>
<sequence length="598" mass="69165">MTMTSNILKENPLNLDYTGLTNWVQAYMDNERSLGHVLEAPSPALLTTIYAQAVVNNDIIASKWVKLACERHLKDLERSKNDPDYPWTFDEEKGWRPIRFIEKKCHPTKGNFNHLVMQPWQHFVVGSMFGWVNKHTGVRRFRESLIFVGRKNGKTELESGLADYMAGFDGENGPNVYFLANSQQQSRLLFEGSRTMIQKSPWLSDRFVPNRSEIRYPKTGGKIMAMSAEKSNKDGENVHFAVFDEIHEYQDYSLINVMKNSRGTRTQPLIVYITTAGYVLDGPLVDMVDQGHDTLSNYENDIDERTFYYLACLDNKEEVNDPTKWAKANPNIGLMQLADMISDFKNDRRVPARFADWLTKRFNIFSEVDELSFVTPEILQKNNRHLDLKELLGRECVGGYDLSDTEDFTSACLEFPLDDGGIFILEHSWIPHARYERDKNPERIRKWEQDGDITIIPGDYVDYSYVLDWFKEQSEKYNIVIIRYDYAKAIRLNKELIEAGFNTEVARQGFKTLGGPLQNFKELLLDGKVVFNEQSMFKWYLNNVHLRQDRNDNWLPTKTSQSRKIDGFAAALDAHVSVIDMLVEPTYDGPVSTFISFK</sequence>
<dbReference type="EMBL" id="NGQC01000030">
    <property type="protein sequence ID" value="OYT03703.1"/>
    <property type="molecule type" value="Genomic_DNA"/>
</dbReference>
<evidence type="ECO:0000259" key="1">
    <source>
        <dbReference type="Pfam" id="PF03354"/>
    </source>
</evidence>
<comment type="caution">
    <text evidence="3">The sequence shown here is derived from an EMBL/GenBank/DDBJ whole genome shotgun (WGS) entry which is preliminary data.</text>
</comment>
<dbReference type="InterPro" id="IPR027417">
    <property type="entry name" value="P-loop_NTPase"/>
</dbReference>
<dbReference type="InterPro" id="IPR046461">
    <property type="entry name" value="TerL_ATPase"/>
</dbReference>
<dbReference type="GO" id="GO:0004519">
    <property type="term" value="F:endonuclease activity"/>
    <property type="evidence" value="ECO:0007669"/>
    <property type="project" value="InterPro"/>
</dbReference>
<dbReference type="PANTHER" id="PTHR41287:SF1">
    <property type="entry name" value="PROTEIN YMFN"/>
    <property type="match status" value="1"/>
</dbReference>
<gene>
    <name evidence="3" type="ORF">CBG21_04805</name>
</gene>
<accession>A0A256VJ10</accession>
<dbReference type="AlphaFoldDB" id="A0A256VJ10"/>
<dbReference type="Pfam" id="PF03354">
    <property type="entry name" value="TerL_ATPase"/>
    <property type="match status" value="1"/>
</dbReference>
<protein>
    <submittedName>
        <fullName evidence="3">Terminase</fullName>
    </submittedName>
</protein>
<evidence type="ECO:0000313" key="4">
    <source>
        <dbReference type="Proteomes" id="UP000216122"/>
    </source>
</evidence>
<feature type="domain" description="Terminase large subunit-like ATPase" evidence="1">
    <location>
        <begin position="119"/>
        <end position="283"/>
    </location>
</feature>
<dbReference type="InterPro" id="IPR005021">
    <property type="entry name" value="Terminase_largesu-like"/>
</dbReference>
<name>A0A256VJ10_LIMRT</name>
<reference evidence="4" key="1">
    <citation type="submission" date="2017-05" db="EMBL/GenBank/DDBJ databases">
        <authorList>
            <person name="Lin X.B."/>
            <person name="Stothard P."/>
            <person name="Tasseva G."/>
            <person name="Walter J."/>
        </authorList>
    </citation>
    <scope>NUCLEOTIDE SEQUENCE [LARGE SCALE GENOMIC DNA]</scope>
    <source>
        <strain evidence="4">103v</strain>
    </source>
</reference>
<reference evidence="3 4" key="2">
    <citation type="submission" date="2017-09" db="EMBL/GenBank/DDBJ databases">
        <title>Tripartite evolution among Lactobacillus johnsonii, Lactobacillus taiwanensis, Lactobacillus reuteri and their rodent host.</title>
        <authorList>
            <person name="Wang T."/>
            <person name="Knowles S."/>
            <person name="Cheng C."/>
        </authorList>
    </citation>
    <scope>NUCLEOTIDE SEQUENCE [LARGE SCALE GENOMIC DNA]</scope>
    <source>
        <strain evidence="3 4">103v</strain>
    </source>
</reference>
<evidence type="ECO:0000313" key="3">
    <source>
        <dbReference type="EMBL" id="OYT03703.1"/>
    </source>
</evidence>